<feature type="transmembrane region" description="Helical" evidence="6">
    <location>
        <begin position="12"/>
        <end position="38"/>
    </location>
</feature>
<comment type="caution">
    <text evidence="7">The sequence shown here is derived from an EMBL/GenBank/DDBJ whole genome shotgun (WGS) entry which is preliminary data.</text>
</comment>
<keyword evidence="2" id="KW-1003">Cell membrane</keyword>
<feature type="transmembrane region" description="Helical" evidence="6">
    <location>
        <begin position="134"/>
        <end position="152"/>
    </location>
</feature>
<reference evidence="7" key="1">
    <citation type="journal article" date="2020" name="mSystems">
        <title>Genome- and Community-Level Interaction Insights into Carbon Utilization and Element Cycling Functions of Hydrothermarchaeota in Hydrothermal Sediment.</title>
        <authorList>
            <person name="Zhou Z."/>
            <person name="Liu Y."/>
            <person name="Xu W."/>
            <person name="Pan J."/>
            <person name="Luo Z.H."/>
            <person name="Li M."/>
        </authorList>
    </citation>
    <scope>NUCLEOTIDE SEQUENCE [LARGE SCALE GENOMIC DNA]</scope>
    <source>
        <strain evidence="7">SpSt-143</strain>
    </source>
</reference>
<dbReference type="NCBIfam" id="TIGR00374">
    <property type="entry name" value="flippase-like domain"/>
    <property type="match status" value="1"/>
</dbReference>
<dbReference type="AlphaFoldDB" id="A0A7V2AYM3"/>
<accession>A0A7V2AYM3</accession>
<evidence type="ECO:0000256" key="6">
    <source>
        <dbReference type="SAM" id="Phobius"/>
    </source>
</evidence>
<dbReference type="GO" id="GO:0005886">
    <property type="term" value="C:plasma membrane"/>
    <property type="evidence" value="ECO:0007669"/>
    <property type="project" value="UniProtKB-SubCell"/>
</dbReference>
<feature type="transmembrane region" description="Helical" evidence="6">
    <location>
        <begin position="306"/>
        <end position="327"/>
    </location>
</feature>
<dbReference type="InterPro" id="IPR022791">
    <property type="entry name" value="L-PG_synthase/AglD"/>
</dbReference>
<feature type="transmembrane region" description="Helical" evidence="6">
    <location>
        <begin position="44"/>
        <end position="65"/>
    </location>
</feature>
<evidence type="ECO:0000256" key="2">
    <source>
        <dbReference type="ARBA" id="ARBA00022475"/>
    </source>
</evidence>
<gene>
    <name evidence="7" type="ORF">ENO59_00745</name>
</gene>
<evidence type="ECO:0000256" key="3">
    <source>
        <dbReference type="ARBA" id="ARBA00022692"/>
    </source>
</evidence>
<evidence type="ECO:0000256" key="1">
    <source>
        <dbReference type="ARBA" id="ARBA00004651"/>
    </source>
</evidence>
<dbReference type="EMBL" id="DSGB01000001">
    <property type="protein sequence ID" value="HER95040.1"/>
    <property type="molecule type" value="Genomic_DNA"/>
</dbReference>
<evidence type="ECO:0000256" key="5">
    <source>
        <dbReference type="ARBA" id="ARBA00023136"/>
    </source>
</evidence>
<feature type="transmembrane region" description="Helical" evidence="6">
    <location>
        <begin position="172"/>
        <end position="191"/>
    </location>
</feature>
<comment type="subcellular location">
    <subcellularLocation>
        <location evidence="1">Cell membrane</location>
        <topology evidence="1">Multi-pass membrane protein</topology>
    </subcellularLocation>
</comment>
<sequence length="352" mass="38923">MSRLSTAYRAWLFRLGSFALAGILLYLALRGVALAQIWNELKTAQYGLLLPLVGLMVLTLVLRAWRWRLLLNALSDSKHPSSIRLGEAFAALMIGYMVNYAAPRLGELARAAVLRQRSGMRLSSTLGTVAGERLLDIATLLVALFSVGILLLERWGIVYRLFIAPVFSQWHLAVLLAIGLGLCFLILRYLWQQHREKRWVGRIKIFLEAFTQGLLTLNRTGRPAALLLSTLAMWICYIPMAYLPLIMLHLAGPYQLTLWDAWVLVVLGAVGVALPVPGGLGSYHYITVQTLVHVFGVPQGPAVTYAVLAHGAQMVIYTVIGFGCLLLQGTGWRAMVELEAFSKSTQSPSNTH</sequence>
<protein>
    <submittedName>
        <fullName evidence="7">Flippase-like domain-containing protein</fullName>
    </submittedName>
</protein>
<dbReference type="PANTHER" id="PTHR39087">
    <property type="entry name" value="UPF0104 MEMBRANE PROTEIN MJ1595"/>
    <property type="match status" value="1"/>
</dbReference>
<evidence type="ECO:0000256" key="4">
    <source>
        <dbReference type="ARBA" id="ARBA00022989"/>
    </source>
</evidence>
<keyword evidence="4 6" id="KW-1133">Transmembrane helix</keyword>
<dbReference type="Pfam" id="PF03706">
    <property type="entry name" value="LPG_synthase_TM"/>
    <property type="match status" value="1"/>
</dbReference>
<name>A0A7V2AYM3_RHOMR</name>
<feature type="transmembrane region" description="Helical" evidence="6">
    <location>
        <begin position="224"/>
        <end position="250"/>
    </location>
</feature>
<keyword evidence="5 6" id="KW-0472">Membrane</keyword>
<evidence type="ECO:0000313" key="7">
    <source>
        <dbReference type="EMBL" id="HER95040.1"/>
    </source>
</evidence>
<keyword evidence="3 6" id="KW-0812">Transmembrane</keyword>
<feature type="transmembrane region" description="Helical" evidence="6">
    <location>
        <begin position="262"/>
        <end position="286"/>
    </location>
</feature>
<dbReference type="PANTHER" id="PTHR39087:SF2">
    <property type="entry name" value="UPF0104 MEMBRANE PROTEIN MJ1595"/>
    <property type="match status" value="1"/>
</dbReference>
<organism evidence="7">
    <name type="scientific">Rhodothermus marinus</name>
    <name type="common">Rhodothermus obamensis</name>
    <dbReference type="NCBI Taxonomy" id="29549"/>
    <lineage>
        <taxon>Bacteria</taxon>
        <taxon>Pseudomonadati</taxon>
        <taxon>Rhodothermota</taxon>
        <taxon>Rhodothermia</taxon>
        <taxon>Rhodothermales</taxon>
        <taxon>Rhodothermaceae</taxon>
        <taxon>Rhodothermus</taxon>
    </lineage>
</organism>
<proteinExistence type="predicted"/>